<evidence type="ECO:0000313" key="3">
    <source>
        <dbReference type="EMBL" id="PWI34554.1"/>
    </source>
</evidence>
<protein>
    <recommendedName>
        <fullName evidence="5">Glycosyltransferase</fullName>
    </recommendedName>
</protein>
<keyword evidence="4" id="KW-1185">Reference proteome</keyword>
<evidence type="ECO:0000259" key="2">
    <source>
        <dbReference type="Pfam" id="PF13439"/>
    </source>
</evidence>
<reference evidence="3 4" key="1">
    <citation type="submission" date="2018-05" db="EMBL/GenBank/DDBJ databases">
        <title>Vibrio limimaris sp. nov., isolated from marine sediment.</title>
        <authorList>
            <person name="Li C.-M."/>
        </authorList>
    </citation>
    <scope>NUCLEOTIDE SEQUENCE [LARGE SCALE GENOMIC DNA]</scope>
    <source>
        <strain evidence="3 4">E4404</strain>
    </source>
</reference>
<accession>A0A2U3BCS5</accession>
<dbReference type="RefSeq" id="WP_109318890.1">
    <property type="nucleotide sequence ID" value="NZ_QFWT01000002.1"/>
</dbReference>
<dbReference type="Pfam" id="PF13439">
    <property type="entry name" value="Glyco_transf_4"/>
    <property type="match status" value="1"/>
</dbReference>
<dbReference type="Pfam" id="PF00534">
    <property type="entry name" value="Glycos_transf_1"/>
    <property type="match status" value="1"/>
</dbReference>
<proteinExistence type="predicted"/>
<dbReference type="GO" id="GO:1901135">
    <property type="term" value="P:carbohydrate derivative metabolic process"/>
    <property type="evidence" value="ECO:0007669"/>
    <property type="project" value="UniProtKB-ARBA"/>
</dbReference>
<dbReference type="OrthoDB" id="9768937at2"/>
<dbReference type="AlphaFoldDB" id="A0A2U3BCS5"/>
<name>A0A2U3BCS5_9VIBR</name>
<evidence type="ECO:0008006" key="5">
    <source>
        <dbReference type="Google" id="ProtNLM"/>
    </source>
</evidence>
<feature type="domain" description="Glycosyltransferase subfamily 4-like N-terminal" evidence="2">
    <location>
        <begin position="15"/>
        <end position="208"/>
    </location>
</feature>
<dbReference type="Gene3D" id="3.40.50.2000">
    <property type="entry name" value="Glycogen Phosphorylase B"/>
    <property type="match status" value="2"/>
</dbReference>
<feature type="domain" description="Glycosyl transferase family 1" evidence="1">
    <location>
        <begin position="211"/>
        <end position="331"/>
    </location>
</feature>
<dbReference type="GO" id="GO:0016757">
    <property type="term" value="F:glycosyltransferase activity"/>
    <property type="evidence" value="ECO:0007669"/>
    <property type="project" value="InterPro"/>
</dbReference>
<organism evidence="3 4">
    <name type="scientific">Vibrio albus</name>
    <dbReference type="NCBI Taxonomy" id="2200953"/>
    <lineage>
        <taxon>Bacteria</taxon>
        <taxon>Pseudomonadati</taxon>
        <taxon>Pseudomonadota</taxon>
        <taxon>Gammaproteobacteria</taxon>
        <taxon>Vibrionales</taxon>
        <taxon>Vibrionaceae</taxon>
        <taxon>Vibrio</taxon>
    </lineage>
</organism>
<comment type="caution">
    <text evidence="3">The sequence shown here is derived from an EMBL/GenBank/DDBJ whole genome shotgun (WGS) entry which is preliminary data.</text>
</comment>
<dbReference type="Proteomes" id="UP000245362">
    <property type="component" value="Unassembled WGS sequence"/>
</dbReference>
<evidence type="ECO:0000259" key="1">
    <source>
        <dbReference type="Pfam" id="PF00534"/>
    </source>
</evidence>
<dbReference type="EMBL" id="QFWT01000002">
    <property type="protein sequence ID" value="PWI34554.1"/>
    <property type="molecule type" value="Genomic_DNA"/>
</dbReference>
<dbReference type="SUPFAM" id="SSF53756">
    <property type="entry name" value="UDP-Glycosyltransferase/glycogen phosphorylase"/>
    <property type="match status" value="1"/>
</dbReference>
<dbReference type="CDD" id="cd03823">
    <property type="entry name" value="GT4_ExpE7-like"/>
    <property type="match status" value="1"/>
</dbReference>
<dbReference type="PANTHER" id="PTHR12526">
    <property type="entry name" value="GLYCOSYLTRANSFERASE"/>
    <property type="match status" value="1"/>
</dbReference>
<sequence length="381" mass="43188">MKILIINTLYSPHKFGGAEVSVQLLAESLVSQGHTVKVLSLSENKEESLSSINGVDVCYLPLKNIYWPYSATYQSTWKRLLWHLIDQYNPLMSRAVAKHLDEFQPDVVHTNNLAGFTVSVWNEVKKRGIRLVHTGRDYYLFHPNCTLFKGDHNMEVSSFSVKGWSFFKKRLSRKIDAFVGISKFIADLHQKNGYAPTATFHTIYNPVKPVHIEKNIHIKKEKVIGFIGRLSVEKGFDVFCDIAEKYKERTDVRFVAAGEFSGSDTGSKLKNRAEKVGVNLLGFTPLETFLSQVDAVLLPTKWREPFGRVVVECSSYVPVFVQPVGGISELLELIDTVYDTALLEKFIVGELKASSYCPDPVFSTRSNCHLYERVYDENSSK</sequence>
<dbReference type="InterPro" id="IPR028098">
    <property type="entry name" value="Glyco_trans_4-like_N"/>
</dbReference>
<dbReference type="InterPro" id="IPR001296">
    <property type="entry name" value="Glyco_trans_1"/>
</dbReference>
<gene>
    <name evidence="3" type="ORF">DI392_05460</name>
</gene>
<evidence type="ECO:0000313" key="4">
    <source>
        <dbReference type="Proteomes" id="UP000245362"/>
    </source>
</evidence>